<evidence type="ECO:0000313" key="11">
    <source>
        <dbReference type="Proteomes" id="UP000000739"/>
    </source>
</evidence>
<dbReference type="CDD" id="cd07302">
    <property type="entry name" value="CHD"/>
    <property type="match status" value="1"/>
</dbReference>
<evidence type="ECO:0000256" key="8">
    <source>
        <dbReference type="SAM" id="Phobius"/>
    </source>
</evidence>
<feature type="transmembrane region" description="Helical" evidence="8">
    <location>
        <begin position="378"/>
        <end position="398"/>
    </location>
</feature>
<evidence type="ECO:0000256" key="5">
    <source>
        <dbReference type="ARBA" id="ARBA00022989"/>
    </source>
</evidence>
<evidence type="ECO:0000313" key="10">
    <source>
        <dbReference type="EMBL" id="ACL05381.1"/>
    </source>
</evidence>
<keyword evidence="7" id="KW-0802">TPR repeat</keyword>
<dbReference type="SMART" id="SM01080">
    <property type="entry name" value="CHASE2"/>
    <property type="match status" value="1"/>
</dbReference>
<dbReference type="GO" id="GO:0035556">
    <property type="term" value="P:intracellular signal transduction"/>
    <property type="evidence" value="ECO:0007669"/>
    <property type="project" value="InterPro"/>
</dbReference>
<dbReference type="Pfam" id="PF00211">
    <property type="entry name" value="Guanylate_cyc"/>
    <property type="match status" value="1"/>
</dbReference>
<proteinExistence type="inferred from homology"/>
<dbReference type="EMBL" id="CP001322">
    <property type="protein sequence ID" value="ACL05381.1"/>
    <property type="molecule type" value="Genomic_DNA"/>
</dbReference>
<protein>
    <submittedName>
        <fullName evidence="10">Adenylate/guanylate cyclase with TPR repeats</fullName>
    </submittedName>
</protein>
<evidence type="ECO:0000256" key="3">
    <source>
        <dbReference type="ARBA" id="ARBA00022475"/>
    </source>
</evidence>
<dbReference type="Pfam" id="PF05226">
    <property type="entry name" value="CHASE2"/>
    <property type="match status" value="1"/>
</dbReference>
<dbReference type="GO" id="GO:0004016">
    <property type="term" value="F:adenylate cyclase activity"/>
    <property type="evidence" value="ECO:0007669"/>
    <property type="project" value="UniProtKB-ARBA"/>
</dbReference>
<dbReference type="Gene3D" id="3.30.70.1230">
    <property type="entry name" value="Nucleotide cyclase"/>
    <property type="match status" value="1"/>
</dbReference>
<dbReference type="Proteomes" id="UP000000739">
    <property type="component" value="Chromosome"/>
</dbReference>
<keyword evidence="3" id="KW-1003">Cell membrane</keyword>
<dbReference type="RefSeq" id="WP_015948435.1">
    <property type="nucleotide sequence ID" value="NC_011768.1"/>
</dbReference>
<evidence type="ECO:0000256" key="2">
    <source>
        <dbReference type="ARBA" id="ARBA00005381"/>
    </source>
</evidence>
<evidence type="ECO:0000259" key="9">
    <source>
        <dbReference type="PROSITE" id="PS50125"/>
    </source>
</evidence>
<dbReference type="InterPro" id="IPR019734">
    <property type="entry name" value="TPR_rpt"/>
</dbReference>
<name>B8FLM7_DESAL</name>
<comment type="subcellular location">
    <subcellularLocation>
        <location evidence="1">Cell envelope</location>
    </subcellularLocation>
</comment>
<feature type="transmembrane region" description="Helical" evidence="8">
    <location>
        <begin position="433"/>
        <end position="453"/>
    </location>
</feature>
<dbReference type="PANTHER" id="PTHR43081">
    <property type="entry name" value="ADENYLATE CYCLASE, TERMINAL-DIFFERENTIATION SPECIFIC-RELATED"/>
    <property type="match status" value="1"/>
</dbReference>
<comment type="similarity">
    <text evidence="2">Belongs to the adenylyl cyclase class-3 family.</text>
</comment>
<dbReference type="PANTHER" id="PTHR43081:SF1">
    <property type="entry name" value="ADENYLATE CYCLASE, TERMINAL-DIFFERENTIATION SPECIFIC"/>
    <property type="match status" value="1"/>
</dbReference>
<keyword evidence="5 8" id="KW-1133">Transmembrane helix</keyword>
<keyword evidence="4 8" id="KW-0812">Transmembrane</keyword>
<organism evidence="10 11">
    <name type="scientific">Desulfatibacillum aliphaticivorans</name>
    <dbReference type="NCBI Taxonomy" id="218208"/>
    <lineage>
        <taxon>Bacteria</taxon>
        <taxon>Pseudomonadati</taxon>
        <taxon>Thermodesulfobacteriota</taxon>
        <taxon>Desulfobacteria</taxon>
        <taxon>Desulfobacterales</taxon>
        <taxon>Desulfatibacillaceae</taxon>
        <taxon>Desulfatibacillum</taxon>
    </lineage>
</organism>
<feature type="transmembrane region" description="Helical" evidence="8">
    <location>
        <begin position="12"/>
        <end position="30"/>
    </location>
</feature>
<evidence type="ECO:0000256" key="7">
    <source>
        <dbReference type="PROSITE-ProRule" id="PRU00339"/>
    </source>
</evidence>
<dbReference type="SMART" id="SM00044">
    <property type="entry name" value="CYCc"/>
    <property type="match status" value="1"/>
</dbReference>
<reference evidence="10 11" key="1">
    <citation type="journal article" date="2012" name="Environ. Microbiol.">
        <title>The genome sequence of Desulfatibacillum alkenivorans AK-01: a blueprint for anaerobic alkane oxidation.</title>
        <authorList>
            <person name="Callaghan A.V."/>
            <person name="Morris B.E."/>
            <person name="Pereira I.A."/>
            <person name="McInerney M.J."/>
            <person name="Austin R.N."/>
            <person name="Groves J.T."/>
            <person name="Kukor J.J."/>
            <person name="Suflita J.M."/>
            <person name="Young L.Y."/>
            <person name="Zylstra G.J."/>
            <person name="Wawrik B."/>
        </authorList>
    </citation>
    <scope>NUCLEOTIDE SEQUENCE [LARGE SCALE GENOMIC DNA]</scope>
    <source>
        <strain evidence="10 11">AK-01</strain>
    </source>
</reference>
<dbReference type="InterPro" id="IPR001054">
    <property type="entry name" value="A/G_cyclase"/>
</dbReference>
<accession>B8FLM7</accession>
<dbReference type="FunFam" id="3.30.70.1230:FF:000016">
    <property type="entry name" value="Adenylate/guanylate cyclase domain-containing protein"/>
    <property type="match status" value="1"/>
</dbReference>
<keyword evidence="6 8" id="KW-0472">Membrane</keyword>
<gene>
    <name evidence="10" type="ordered locus">Dalk_3693</name>
</gene>
<evidence type="ECO:0000256" key="6">
    <source>
        <dbReference type="ARBA" id="ARBA00023136"/>
    </source>
</evidence>
<evidence type="ECO:0000256" key="4">
    <source>
        <dbReference type="ARBA" id="ARBA00022692"/>
    </source>
</evidence>
<dbReference type="KEGG" id="dal:Dalk_3693"/>
<dbReference type="InterPro" id="IPR029787">
    <property type="entry name" value="Nucleotide_cyclase"/>
</dbReference>
<feature type="domain" description="Guanylate cyclase" evidence="9">
    <location>
        <begin position="495"/>
        <end position="627"/>
    </location>
</feature>
<dbReference type="InterPro" id="IPR007890">
    <property type="entry name" value="CHASE2"/>
</dbReference>
<dbReference type="AlphaFoldDB" id="B8FLM7"/>
<dbReference type="PROSITE" id="PS50125">
    <property type="entry name" value="GUANYLATE_CYCLASE_2"/>
    <property type="match status" value="1"/>
</dbReference>
<feature type="repeat" description="TPR" evidence="7">
    <location>
        <begin position="687"/>
        <end position="720"/>
    </location>
</feature>
<dbReference type="HOGENOM" id="CLU_000445_85_1_7"/>
<keyword evidence="11" id="KW-1185">Reference proteome</keyword>
<dbReference type="SUPFAM" id="SSF55073">
    <property type="entry name" value="Nucleotide cyclase"/>
    <property type="match status" value="1"/>
</dbReference>
<feature type="transmembrane region" description="Helical" evidence="8">
    <location>
        <begin position="404"/>
        <end position="426"/>
    </location>
</feature>
<dbReference type="eggNOG" id="COG4252">
    <property type="taxonomic scope" value="Bacteria"/>
</dbReference>
<dbReference type="InterPro" id="IPR050697">
    <property type="entry name" value="Adenylyl/Guanylyl_Cyclase_3/4"/>
</dbReference>
<dbReference type="PROSITE" id="PS50005">
    <property type="entry name" value="TPR"/>
    <property type="match status" value="1"/>
</dbReference>
<dbReference type="GO" id="GO:0006171">
    <property type="term" value="P:cAMP biosynthetic process"/>
    <property type="evidence" value="ECO:0007669"/>
    <property type="project" value="TreeGrafter"/>
</dbReference>
<dbReference type="GO" id="GO:0030313">
    <property type="term" value="C:cell envelope"/>
    <property type="evidence" value="ECO:0007669"/>
    <property type="project" value="UniProtKB-SubCell"/>
</dbReference>
<evidence type="ECO:0000256" key="1">
    <source>
        <dbReference type="ARBA" id="ARBA00004196"/>
    </source>
</evidence>
<dbReference type="SUPFAM" id="SSF48452">
    <property type="entry name" value="TPR-like"/>
    <property type="match status" value="1"/>
</dbReference>
<sequence length="751" mass="83830">MKQYLKRFIGVNPLTLTLLTIIIGLAAYSFKPSFMEFMELKTVDLRFQARGKIDPGPEVVLAVIDEKSLEEQGKWIWPRNKLAKMIDRLSGDGAAVIGFDIGFLEEDQNSTTNTVEQIERTLQSRGLSDDEVVAELERMKVLGDHDKTLARSIKNSKSPIVLGYFFQKTSEGLTNVTREEVQAHIDQTKGSKYSHVKFSGQQALRIQLPDAFMPQSNIPEISNVTEHSGYFNMTPDQDGTFRWLNMVIECEGGYYAPLSLQTLAAYEGTDLSLNIEEFGVSSVQLGDRKIPTDESGRFMINYRGGAKSFEHIPVTDIIEGRIPAGTFKDKIVLVGATAIGIFDLRVTPFTQHNYPGLEIHANVVDNILRGDYLRRTNLSFFLDVFTIIIVASVLGFAIPRFPVVPGLLTAVALTGGYIGLCLFLFTRGTILSMVYPLSIVVIAYVAMTVYKYLTEEKDKRFIKDAFSTYLAPSVVNQVIKDRESLKLGGEQREITAFFSDVQGFTSISEKLTATALVELLNIFLSEMTEIILDNEGTVDKYEGDAIIAFFGAPNVMPDHAARAAIACVEMQRKLVELRERFAQEGRPILHMRIGMNTGLAVVGNMGSSKRFDYTMMGDTVNIAARLEGVNKVYGTYTMISESTYEQCKEYVVARELDAVNVVGKAEPVVIYELLGLTGEVDNHMEQMIEHYANGLAAYRQQQWKEAVGHFDKALAFDPGDPPSLTMKKRCIEYFKTPPAKDWNGAYTMTSK</sequence>
<dbReference type="InterPro" id="IPR011990">
    <property type="entry name" value="TPR-like_helical_dom_sf"/>
</dbReference>
<dbReference type="eggNOG" id="COG2114">
    <property type="taxonomic scope" value="Bacteria"/>
</dbReference>